<name>A0A1M7E862_XYLRU</name>
<dbReference type="RefSeq" id="WP_073043215.1">
    <property type="nucleotide sequence ID" value="NZ_FOLF01000002.1"/>
</dbReference>
<feature type="transmembrane region" description="Helical" evidence="9">
    <location>
        <begin position="59"/>
        <end position="79"/>
    </location>
</feature>
<accession>A0A1M7E862</accession>
<protein>
    <submittedName>
        <fullName evidence="10">Multidrug efflux SMR transporter</fullName>
    </submittedName>
    <submittedName>
        <fullName evidence="11">Small multidrug resistance pump</fullName>
    </submittedName>
</protein>
<dbReference type="GO" id="GO:0015199">
    <property type="term" value="F:amino-acid betaine transmembrane transporter activity"/>
    <property type="evidence" value="ECO:0007669"/>
    <property type="project" value="TreeGrafter"/>
</dbReference>
<evidence type="ECO:0000313" key="11">
    <source>
        <dbReference type="EMBL" id="SHL87913.1"/>
    </source>
</evidence>
<dbReference type="InterPro" id="IPR037185">
    <property type="entry name" value="EmrE-like"/>
</dbReference>
<keyword evidence="5 9" id="KW-1133">Transmembrane helix</keyword>
<gene>
    <name evidence="10" type="ORF">E7101_00050</name>
    <name evidence="11" type="ORF">SAMN04488494_0987</name>
</gene>
<feature type="transmembrane region" description="Helical" evidence="9">
    <location>
        <begin position="27"/>
        <end position="47"/>
    </location>
</feature>
<dbReference type="InterPro" id="IPR045324">
    <property type="entry name" value="Small_multidrug_res"/>
</dbReference>
<dbReference type="GO" id="GO:0005886">
    <property type="term" value="C:plasma membrane"/>
    <property type="evidence" value="ECO:0007669"/>
    <property type="project" value="UniProtKB-SubCell"/>
</dbReference>
<dbReference type="OrthoDB" id="21828at2"/>
<keyword evidence="3" id="KW-1003">Cell membrane</keyword>
<dbReference type="FunFam" id="1.10.3730.20:FF:000001">
    <property type="entry name" value="Quaternary ammonium compound resistance transporter SugE"/>
    <property type="match status" value="1"/>
</dbReference>
<evidence type="ECO:0000256" key="1">
    <source>
        <dbReference type="ARBA" id="ARBA00004651"/>
    </source>
</evidence>
<keyword evidence="2" id="KW-0813">Transport</keyword>
<dbReference type="PANTHER" id="PTHR30561:SF1">
    <property type="entry name" value="MULTIDRUG TRANSPORTER EMRE"/>
    <property type="match status" value="1"/>
</dbReference>
<dbReference type="GO" id="GO:0015297">
    <property type="term" value="F:antiporter activity"/>
    <property type="evidence" value="ECO:0007669"/>
    <property type="project" value="TreeGrafter"/>
</dbReference>
<dbReference type="Pfam" id="PF00893">
    <property type="entry name" value="Multi_Drug_Res"/>
    <property type="match status" value="1"/>
</dbReference>
<evidence type="ECO:0000256" key="6">
    <source>
        <dbReference type="ARBA" id="ARBA00023136"/>
    </source>
</evidence>
<dbReference type="EMBL" id="SUYC01000001">
    <property type="protein sequence ID" value="MBE6269338.1"/>
    <property type="molecule type" value="Genomic_DNA"/>
</dbReference>
<reference evidence="10" key="2">
    <citation type="submission" date="2019-04" db="EMBL/GenBank/DDBJ databases">
        <title>Evolution of Biomass-Degrading Anaerobic Consortia Revealed by Metagenomics.</title>
        <authorList>
            <person name="Peng X."/>
        </authorList>
    </citation>
    <scope>NUCLEOTIDE SEQUENCE</scope>
    <source>
        <strain evidence="10">SIG140</strain>
    </source>
</reference>
<dbReference type="Proteomes" id="UP000806522">
    <property type="component" value="Unassembled WGS sequence"/>
</dbReference>
<evidence type="ECO:0000256" key="5">
    <source>
        <dbReference type="ARBA" id="ARBA00022989"/>
    </source>
</evidence>
<dbReference type="GO" id="GO:0031460">
    <property type="term" value="P:glycine betaine transport"/>
    <property type="evidence" value="ECO:0007669"/>
    <property type="project" value="TreeGrafter"/>
</dbReference>
<dbReference type="GO" id="GO:0015220">
    <property type="term" value="F:choline transmembrane transporter activity"/>
    <property type="evidence" value="ECO:0007669"/>
    <property type="project" value="TreeGrafter"/>
</dbReference>
<dbReference type="Gene3D" id="1.10.3730.20">
    <property type="match status" value="1"/>
</dbReference>
<dbReference type="PANTHER" id="PTHR30561">
    <property type="entry name" value="SMR FAMILY PROTON-DEPENDENT DRUG EFFLUX TRANSPORTER SUGE"/>
    <property type="match status" value="1"/>
</dbReference>
<evidence type="ECO:0000313" key="12">
    <source>
        <dbReference type="Proteomes" id="UP000184280"/>
    </source>
</evidence>
<reference evidence="11 12" key="1">
    <citation type="submission" date="2016-11" db="EMBL/GenBank/DDBJ databases">
        <authorList>
            <person name="Jaros S."/>
            <person name="Januszkiewicz K."/>
            <person name="Wedrychowicz H."/>
        </authorList>
    </citation>
    <scope>NUCLEOTIDE SEQUENCE [LARGE SCALE GENOMIC DNA]</scope>
    <source>
        <strain evidence="11 12">BPI-34</strain>
    </source>
</reference>
<evidence type="ECO:0000256" key="9">
    <source>
        <dbReference type="SAM" id="Phobius"/>
    </source>
</evidence>
<keyword evidence="6 9" id="KW-0472">Membrane</keyword>
<comment type="subcellular location">
    <subcellularLocation>
        <location evidence="1 8">Cell membrane</location>
        <topology evidence="1 8">Multi-pass membrane protein</topology>
    </subcellularLocation>
</comment>
<organism evidence="11 12">
    <name type="scientific">Xylanibacter ruminicola</name>
    <name type="common">Prevotella ruminicola</name>
    <dbReference type="NCBI Taxonomy" id="839"/>
    <lineage>
        <taxon>Bacteria</taxon>
        <taxon>Pseudomonadati</taxon>
        <taxon>Bacteroidota</taxon>
        <taxon>Bacteroidia</taxon>
        <taxon>Bacteroidales</taxon>
        <taxon>Prevotellaceae</taxon>
        <taxon>Xylanibacter</taxon>
    </lineage>
</organism>
<evidence type="ECO:0000256" key="7">
    <source>
        <dbReference type="ARBA" id="ARBA00038032"/>
    </source>
</evidence>
<proteinExistence type="inferred from homology"/>
<evidence type="ECO:0000313" key="10">
    <source>
        <dbReference type="EMBL" id="MBE6269338.1"/>
    </source>
</evidence>
<dbReference type="GO" id="GO:1990961">
    <property type="term" value="P:xenobiotic detoxification by transmembrane export across the plasma membrane"/>
    <property type="evidence" value="ECO:0007669"/>
    <property type="project" value="UniProtKB-ARBA"/>
</dbReference>
<dbReference type="EMBL" id="FRCJ01000001">
    <property type="protein sequence ID" value="SHL87913.1"/>
    <property type="molecule type" value="Genomic_DNA"/>
</dbReference>
<evidence type="ECO:0000256" key="2">
    <source>
        <dbReference type="ARBA" id="ARBA00022448"/>
    </source>
</evidence>
<evidence type="ECO:0000256" key="8">
    <source>
        <dbReference type="RuleBase" id="RU003942"/>
    </source>
</evidence>
<dbReference type="InterPro" id="IPR000390">
    <property type="entry name" value="Small_drug/metabolite_transptr"/>
</dbReference>
<dbReference type="Proteomes" id="UP000184280">
    <property type="component" value="Unassembled WGS sequence"/>
</dbReference>
<dbReference type="AlphaFoldDB" id="A0A1M7E862"/>
<comment type="similarity">
    <text evidence="7 8">Belongs to the drug/metabolite transporter (DMT) superfamily. Small multidrug resistance (SMR) (TC 2.A.7.1) family.</text>
</comment>
<evidence type="ECO:0000256" key="3">
    <source>
        <dbReference type="ARBA" id="ARBA00022475"/>
    </source>
</evidence>
<sequence>MKEWLFLIGAIVLETFATTMLKYSEQFTKILPTVAMAVGYLLSFYCLSHALRTMPIGIAYAIWSALGIVLVTLIGIFVFKQVPDLPAYIGIALIMAGVIIINLFSKMETH</sequence>
<dbReference type="SUPFAM" id="SSF103481">
    <property type="entry name" value="Multidrug resistance efflux transporter EmrE"/>
    <property type="match status" value="1"/>
</dbReference>
<keyword evidence="4 8" id="KW-0812">Transmembrane</keyword>
<evidence type="ECO:0000256" key="4">
    <source>
        <dbReference type="ARBA" id="ARBA00022692"/>
    </source>
</evidence>
<feature type="transmembrane region" description="Helical" evidence="9">
    <location>
        <begin position="85"/>
        <end position="104"/>
    </location>
</feature>